<proteinExistence type="predicted"/>
<evidence type="ECO:0000313" key="2">
    <source>
        <dbReference type="Proteomes" id="UP001207468"/>
    </source>
</evidence>
<name>A0ACC0TXR1_9AGAM</name>
<gene>
    <name evidence="1" type="ORF">F5148DRAFT_1336353</name>
</gene>
<protein>
    <submittedName>
        <fullName evidence="1">Uncharacterized protein</fullName>
    </submittedName>
</protein>
<evidence type="ECO:0000313" key="1">
    <source>
        <dbReference type="EMBL" id="KAI9450649.1"/>
    </source>
</evidence>
<accession>A0ACC0TXR1</accession>
<dbReference type="EMBL" id="JAGFNK010000420">
    <property type="protein sequence ID" value="KAI9450649.1"/>
    <property type="molecule type" value="Genomic_DNA"/>
</dbReference>
<sequence>MPGKRSNFRLPIIAKTIAYEKVFYFFPGLSAQTNFYYNGSGVLTSTGSWGTNTDGTGTNPVDFTQANYQYIIQNTVSVSLNGSWTVSGTGSRVILGNPTVATAPITLTLLPGSVLTVPSTSFDISVPSSGHQKIIYQNSTIISFGNINDANLELVFDGSTITTSSTKTYGDISLINSANVTMISVGMVVHNLSVDATSTLTGPTGSSSQYIAIKSGGSVTINGYFKAGRTGGLITTGVAIPVVTNTSYATLLFQDATANITLGNASTIEYNRGTSGQTAAQTIDALSYNNLILSNSAVASNKQFAAGVINVSGTFTINLLATSTITAPTQNINLKPGAKLLVSSATAFPTGGKLVVQSDPTGTASIGELVSGATITGNVTVQQYIPGGYRKYRFLSHPFTTSQALSQLTDNIDITGNAAGTTGAGGQTTGSGFTSTPTNNPSAYYFNTASANGDASNDGGWIAFTDATTSSWAKGQGIRVLVRGTKGQAGTLDGTNATPNAVTLDMNGVINTGAVSVNLVTGGTGSTTGFNLVGNPYPSPVDIGAVLTSATNIGSSFYVRNPQTGSYTTINPIPASYVLPAWSAFFVKATAATSLNFTESNKNICTTCPTVFGAADRKNYLQLKAINSGLEYDNLHLNIGNSYNNAYDESNDAIKLANDGFNLYALSADGQKLAANYFSATHDSIIPLGIVLSSSYGVQTYSLIVSDYNMDAAMKLVLHDKLNNSYTELKGGAAYDLAVDPSNNASVGEGRLELLISTNPLISVPGVPVDPTGVSILSTTNQFMVKYNAPNPIHNANIRLLNVAGQVLYQRTIANQQQAEVVIPTNGLLGGVYVVQLQLDKESVTRKLVK</sequence>
<reference evidence="1" key="1">
    <citation type="submission" date="2021-03" db="EMBL/GenBank/DDBJ databases">
        <title>Evolutionary priming and transition to the ectomycorrhizal habit in an iconic lineage of mushroom-forming fungi: is preadaptation a requirement?</title>
        <authorList>
            <consortium name="DOE Joint Genome Institute"/>
            <person name="Looney B.P."/>
            <person name="Miyauchi S."/>
            <person name="Morin E."/>
            <person name="Drula E."/>
            <person name="Courty P.E."/>
            <person name="Chicoki N."/>
            <person name="Fauchery L."/>
            <person name="Kohler A."/>
            <person name="Kuo A."/>
            <person name="LaButti K."/>
            <person name="Pangilinan J."/>
            <person name="Lipzen A."/>
            <person name="Riley R."/>
            <person name="Andreopoulos W."/>
            <person name="He G."/>
            <person name="Johnson J."/>
            <person name="Barry K.W."/>
            <person name="Grigoriev I.V."/>
            <person name="Nagy L."/>
            <person name="Hibbett D."/>
            <person name="Henrissat B."/>
            <person name="Matheny P.B."/>
            <person name="Labbe J."/>
            <person name="Martin A.F."/>
        </authorList>
    </citation>
    <scope>NUCLEOTIDE SEQUENCE</scope>
    <source>
        <strain evidence="1">BPL698</strain>
    </source>
</reference>
<comment type="caution">
    <text evidence="1">The sequence shown here is derived from an EMBL/GenBank/DDBJ whole genome shotgun (WGS) entry which is preliminary data.</text>
</comment>
<keyword evidence="2" id="KW-1185">Reference proteome</keyword>
<dbReference type="Proteomes" id="UP001207468">
    <property type="component" value="Unassembled WGS sequence"/>
</dbReference>
<organism evidence="1 2">
    <name type="scientific">Russula earlei</name>
    <dbReference type="NCBI Taxonomy" id="71964"/>
    <lineage>
        <taxon>Eukaryota</taxon>
        <taxon>Fungi</taxon>
        <taxon>Dikarya</taxon>
        <taxon>Basidiomycota</taxon>
        <taxon>Agaricomycotina</taxon>
        <taxon>Agaricomycetes</taxon>
        <taxon>Russulales</taxon>
        <taxon>Russulaceae</taxon>
        <taxon>Russula</taxon>
    </lineage>
</organism>